<feature type="domain" description="HTH cro/C1-type" evidence="1">
    <location>
        <begin position="17"/>
        <end position="71"/>
    </location>
</feature>
<dbReference type="Gene3D" id="1.10.260.40">
    <property type="entry name" value="lambda repressor-like DNA-binding domains"/>
    <property type="match status" value="1"/>
</dbReference>
<sequence length="128" mass="14423">MQKKAPNHIDRHIGSRVRARRTMLGMSQERLADALGLTFQQVQKYEKGMNRIGASRLLQIAGILDVGIEFFFEGLPGLRTGGFSEDSVMAEFLTRSESDRLVRGFLRLKDDEARRKVADLVDWLASVG</sequence>
<dbReference type="GO" id="GO:0003677">
    <property type="term" value="F:DNA binding"/>
    <property type="evidence" value="ECO:0007669"/>
    <property type="project" value="InterPro"/>
</dbReference>
<dbReference type="AlphaFoldDB" id="A0A7W4VIA8"/>
<evidence type="ECO:0000313" key="3">
    <source>
        <dbReference type="Proteomes" id="UP000532010"/>
    </source>
</evidence>
<dbReference type="PROSITE" id="PS50943">
    <property type="entry name" value="HTH_CROC1"/>
    <property type="match status" value="1"/>
</dbReference>
<dbReference type="CDD" id="cd00093">
    <property type="entry name" value="HTH_XRE"/>
    <property type="match status" value="1"/>
</dbReference>
<comment type="caution">
    <text evidence="2">The sequence shown here is derived from an EMBL/GenBank/DDBJ whole genome shotgun (WGS) entry which is preliminary data.</text>
</comment>
<keyword evidence="3" id="KW-1185">Reference proteome</keyword>
<evidence type="ECO:0000313" key="2">
    <source>
        <dbReference type="EMBL" id="MBB3017744.1"/>
    </source>
</evidence>
<dbReference type="InterPro" id="IPR001387">
    <property type="entry name" value="Cro/C1-type_HTH"/>
</dbReference>
<proteinExistence type="predicted"/>
<dbReference type="SMART" id="SM00530">
    <property type="entry name" value="HTH_XRE"/>
    <property type="match status" value="1"/>
</dbReference>
<name>A0A7W4VIA8_9HYPH</name>
<evidence type="ECO:0000259" key="1">
    <source>
        <dbReference type="PROSITE" id="PS50943"/>
    </source>
</evidence>
<organism evidence="2 3">
    <name type="scientific">Microvirga lupini</name>
    <dbReference type="NCBI Taxonomy" id="420324"/>
    <lineage>
        <taxon>Bacteria</taxon>
        <taxon>Pseudomonadati</taxon>
        <taxon>Pseudomonadota</taxon>
        <taxon>Alphaproteobacteria</taxon>
        <taxon>Hyphomicrobiales</taxon>
        <taxon>Methylobacteriaceae</taxon>
        <taxon>Microvirga</taxon>
    </lineage>
</organism>
<accession>A0A7W4VIA8</accession>
<dbReference type="EMBL" id="JACHWB010000001">
    <property type="protein sequence ID" value="MBB3017744.1"/>
    <property type="molecule type" value="Genomic_DNA"/>
</dbReference>
<gene>
    <name evidence="2" type="ORF">FHR70_000784</name>
</gene>
<dbReference type="RefSeq" id="WP_183447288.1">
    <property type="nucleotide sequence ID" value="NZ_JACHWB010000001.1"/>
</dbReference>
<reference evidence="2 3" key="1">
    <citation type="submission" date="2020-08" db="EMBL/GenBank/DDBJ databases">
        <title>The Agave Microbiome: Exploring the role of microbial communities in plant adaptations to desert environments.</title>
        <authorList>
            <person name="Partida-Martinez L.P."/>
        </authorList>
    </citation>
    <scope>NUCLEOTIDE SEQUENCE [LARGE SCALE GENOMIC DNA]</scope>
    <source>
        <strain evidence="2 3">AT3.9</strain>
    </source>
</reference>
<dbReference type="Proteomes" id="UP000532010">
    <property type="component" value="Unassembled WGS sequence"/>
</dbReference>
<protein>
    <submittedName>
        <fullName evidence="2">Transcriptional regulator with XRE-family HTH domain</fullName>
    </submittedName>
</protein>
<dbReference type="SUPFAM" id="SSF47413">
    <property type="entry name" value="lambda repressor-like DNA-binding domains"/>
    <property type="match status" value="1"/>
</dbReference>
<dbReference type="InterPro" id="IPR010982">
    <property type="entry name" value="Lambda_DNA-bd_dom_sf"/>
</dbReference>
<dbReference type="Pfam" id="PF01381">
    <property type="entry name" value="HTH_3"/>
    <property type="match status" value="1"/>
</dbReference>